<reference evidence="1" key="1">
    <citation type="submission" date="2023-02" db="EMBL/GenBank/DDBJ databases">
        <title>Description of Herbaspirillum huttiense subsp. nephrolepsisexaltata and Herbaspirillum huttiense subsp. lycopersicon.</title>
        <authorList>
            <person name="Poudel M."/>
            <person name="Sharma A."/>
            <person name="Goss E."/>
            <person name="Tapia J.H."/>
            <person name="Harmon C.M."/>
            <person name="Jones J.B."/>
        </authorList>
    </citation>
    <scope>NUCLEOTIDE SEQUENCE</scope>
    <source>
        <strain evidence="1">NC40101</strain>
    </source>
</reference>
<dbReference type="RefSeq" id="WP_284076906.1">
    <property type="nucleotide sequence ID" value="NZ_JAVLSM010000007.1"/>
</dbReference>
<name>A0AAE4GAJ3_9BURK</name>
<dbReference type="EMBL" id="JAVRAA010000005">
    <property type="protein sequence ID" value="MDT0337438.1"/>
    <property type="molecule type" value="Genomic_DNA"/>
</dbReference>
<comment type="caution">
    <text evidence="1">The sequence shown here is derived from an EMBL/GenBank/DDBJ whole genome shotgun (WGS) entry which is preliminary data.</text>
</comment>
<organism evidence="1">
    <name type="scientific">Herbaspirillum huttiense subsp. nephrolepidis</name>
    <dbReference type="NCBI Taxonomy" id="3075126"/>
    <lineage>
        <taxon>Bacteria</taxon>
        <taxon>Pseudomonadati</taxon>
        <taxon>Pseudomonadota</taxon>
        <taxon>Betaproteobacteria</taxon>
        <taxon>Burkholderiales</taxon>
        <taxon>Oxalobacteraceae</taxon>
        <taxon>Herbaspirillum</taxon>
    </lineage>
</organism>
<sequence>MSDEPVQGKKEATPSASASTVDAQELAFLREVLGIRQLQPEVKWGLRNLHAAAPDQQDPCLDSLLAKGLMVAGGSGEVAVFFHATLAGCKVAGLPDEEAEIAAVVERPDDFLRIHYTRPVAGKARSTSVSIDPDLFLLFAKLLNSASGARQTLRNWAIEIDGQGAGRPGRIGVSRMVQRRIYQEIAQTLDRGLNVR</sequence>
<dbReference type="AlphaFoldDB" id="A0AAE4GAJ3"/>
<proteinExistence type="predicted"/>
<accession>A0AAE4GAJ3</accession>
<protein>
    <submittedName>
        <fullName evidence="1">Uncharacterized protein</fullName>
    </submittedName>
</protein>
<evidence type="ECO:0000313" key="1">
    <source>
        <dbReference type="EMBL" id="MDT0337438.1"/>
    </source>
</evidence>
<gene>
    <name evidence="1" type="ORF">RJN63_11410</name>
</gene>